<evidence type="ECO:0000256" key="2">
    <source>
        <dbReference type="ARBA" id="ARBA00022723"/>
    </source>
</evidence>
<feature type="domain" description="Fe2OG dioxygenase" evidence="7">
    <location>
        <begin position="96"/>
        <end position="208"/>
    </location>
</feature>
<gene>
    <name evidence="8" type="ORF">EBB_18330</name>
</gene>
<evidence type="ECO:0000259" key="7">
    <source>
        <dbReference type="PROSITE" id="PS51471"/>
    </source>
</evidence>
<dbReference type="PANTHER" id="PTHR12907">
    <property type="entry name" value="EGL NINE HOMOLOG-RELATED"/>
    <property type="match status" value="1"/>
</dbReference>
<comment type="cofactor">
    <cofactor evidence="1">
        <name>L-ascorbate</name>
        <dbReference type="ChEBI" id="CHEBI:38290"/>
    </cofactor>
</comment>
<accession>A0ABR9DH52</accession>
<dbReference type="Pfam" id="PF13640">
    <property type="entry name" value="2OG-FeII_Oxy_3"/>
    <property type="match status" value="1"/>
</dbReference>
<dbReference type="InterPro" id="IPR006620">
    <property type="entry name" value="Pro_4_hyd_alph"/>
</dbReference>
<evidence type="ECO:0000256" key="3">
    <source>
        <dbReference type="ARBA" id="ARBA00022896"/>
    </source>
</evidence>
<dbReference type="InterPro" id="IPR005123">
    <property type="entry name" value="Oxoglu/Fe-dep_dioxygenase_dom"/>
</dbReference>
<dbReference type="InterPro" id="IPR051559">
    <property type="entry name" value="HIF_prolyl_hydroxylases"/>
</dbReference>
<evidence type="ECO:0000313" key="9">
    <source>
        <dbReference type="Proteomes" id="UP000641152"/>
    </source>
</evidence>
<comment type="caution">
    <text evidence="8">The sequence shown here is derived from an EMBL/GenBank/DDBJ whole genome shotgun (WGS) entry which is preliminary data.</text>
</comment>
<dbReference type="PROSITE" id="PS51471">
    <property type="entry name" value="FE2OG_OXY"/>
    <property type="match status" value="1"/>
</dbReference>
<protein>
    <submittedName>
        <fullName evidence="8">2OG-Fe(II) oxygenase</fullName>
    </submittedName>
</protein>
<keyword evidence="6" id="KW-0408">Iron</keyword>
<dbReference type="Gene3D" id="2.60.120.620">
    <property type="entry name" value="q2cbj1_9rhob like domain"/>
    <property type="match status" value="1"/>
</dbReference>
<dbReference type="EMBL" id="JACXST010000003">
    <property type="protein sequence ID" value="MBD9362430.1"/>
    <property type="molecule type" value="Genomic_DNA"/>
</dbReference>
<evidence type="ECO:0000313" key="8">
    <source>
        <dbReference type="EMBL" id="MBD9362430.1"/>
    </source>
</evidence>
<evidence type="ECO:0000256" key="6">
    <source>
        <dbReference type="ARBA" id="ARBA00023004"/>
    </source>
</evidence>
<dbReference type="InterPro" id="IPR044862">
    <property type="entry name" value="Pro_4_hyd_alph_FE2OG_OXY"/>
</dbReference>
<proteinExistence type="predicted"/>
<keyword evidence="2" id="KW-0479">Metal-binding</keyword>
<dbReference type="PANTHER" id="PTHR12907:SF26">
    <property type="entry name" value="HIF PROLYL HYDROXYLASE, ISOFORM C"/>
    <property type="match status" value="1"/>
</dbReference>
<keyword evidence="3" id="KW-0847">Vitamin C</keyword>
<dbReference type="SMART" id="SM00702">
    <property type="entry name" value="P4Hc"/>
    <property type="match status" value="1"/>
</dbReference>
<name>A0ABR9DH52_9GAMM</name>
<evidence type="ECO:0000256" key="1">
    <source>
        <dbReference type="ARBA" id="ARBA00001961"/>
    </source>
</evidence>
<keyword evidence="4" id="KW-0223">Dioxygenase</keyword>
<dbReference type="Proteomes" id="UP000641152">
    <property type="component" value="Unassembled WGS sequence"/>
</dbReference>
<evidence type="ECO:0000256" key="5">
    <source>
        <dbReference type="ARBA" id="ARBA00023002"/>
    </source>
</evidence>
<evidence type="ECO:0000256" key="4">
    <source>
        <dbReference type="ARBA" id="ARBA00022964"/>
    </source>
</evidence>
<keyword evidence="9" id="KW-1185">Reference proteome</keyword>
<sequence length="213" mass="24131">MSSIPPFNAFEQPAPYRRIEGFMGEETVTRLLAHTVAREKDFQLTGVHGREGGKINPEIRISRVLRDFGDLKGEMQTRFTTVIDLTIKELGMSAIDLEHLELEIVAHGDGAFYGKHIDTMTEYPDAKSDRALTAVYYFHRLPKGFSGGELRLHSIAETEEGKHFIDIAPARDSLVLFPSWAPHEVRPISCPSGDFLDSRFAINCWYHNRRKTA</sequence>
<reference evidence="8 9" key="1">
    <citation type="submission" date="2020-09" db="EMBL/GenBank/DDBJ databases">
        <title>Methylomonas albis sp. nov. and Methylomonas fluvii sp. nov.: Two cold-adapted methanotrophs from the River Elbe and an amended description of Methylovulum psychrotolerans strain Eb1.</title>
        <authorList>
            <person name="Bussmann I.K."/>
            <person name="Klings K.-W."/>
            <person name="Warnstedt J."/>
            <person name="Hoppert M."/>
            <person name="Saborowski A."/>
            <person name="Horn F."/>
            <person name="Liebner S."/>
        </authorList>
    </citation>
    <scope>NUCLEOTIDE SEQUENCE [LARGE SCALE GENOMIC DNA]</scope>
    <source>
        <strain evidence="8 9">EbB</strain>
    </source>
</reference>
<keyword evidence="5" id="KW-0560">Oxidoreductase</keyword>
<dbReference type="RefSeq" id="WP_192395206.1">
    <property type="nucleotide sequence ID" value="NZ_CAJHIU010000003.1"/>
</dbReference>
<organism evidence="8 9">
    <name type="scientific">Methylomonas fluvii</name>
    <dbReference type="NCBI Taxonomy" id="1854564"/>
    <lineage>
        <taxon>Bacteria</taxon>
        <taxon>Pseudomonadati</taxon>
        <taxon>Pseudomonadota</taxon>
        <taxon>Gammaproteobacteria</taxon>
        <taxon>Methylococcales</taxon>
        <taxon>Methylococcaceae</taxon>
        <taxon>Methylomonas</taxon>
    </lineage>
</organism>